<reference evidence="1 2" key="1">
    <citation type="submission" date="2017-08" db="EMBL/GenBank/DDBJ databases">
        <title>Acidophilic green algal genome provides insights into adaptation to an acidic environment.</title>
        <authorList>
            <person name="Hirooka S."/>
            <person name="Hirose Y."/>
            <person name="Kanesaki Y."/>
            <person name="Higuchi S."/>
            <person name="Fujiwara T."/>
            <person name="Onuma R."/>
            <person name="Era A."/>
            <person name="Ohbayashi R."/>
            <person name="Uzuka A."/>
            <person name="Nozaki H."/>
            <person name="Yoshikawa H."/>
            <person name="Miyagishima S.Y."/>
        </authorList>
    </citation>
    <scope>NUCLEOTIDE SEQUENCE [LARGE SCALE GENOMIC DNA]</scope>
    <source>
        <strain evidence="1 2">NIES-2499</strain>
    </source>
</reference>
<evidence type="ECO:0008006" key="3">
    <source>
        <dbReference type="Google" id="ProtNLM"/>
    </source>
</evidence>
<gene>
    <name evidence="1" type="ORF">CEUSTIGMA_g4853.t1</name>
</gene>
<evidence type="ECO:0000313" key="1">
    <source>
        <dbReference type="EMBL" id="GAX77407.1"/>
    </source>
</evidence>
<proteinExistence type="predicted"/>
<protein>
    <recommendedName>
        <fullName evidence="3">VWFA domain-containing protein</fullName>
    </recommendedName>
</protein>
<comment type="caution">
    <text evidence="1">The sequence shown here is derived from an EMBL/GenBank/DDBJ whole genome shotgun (WGS) entry which is preliminary data.</text>
</comment>
<accession>A0A250X2W0</accession>
<evidence type="ECO:0000313" key="2">
    <source>
        <dbReference type="Proteomes" id="UP000232323"/>
    </source>
</evidence>
<name>A0A250X2W0_9CHLO</name>
<keyword evidence="2" id="KW-1185">Reference proteome</keyword>
<dbReference type="Proteomes" id="UP000232323">
    <property type="component" value="Unassembled WGS sequence"/>
</dbReference>
<dbReference type="EMBL" id="BEGY01000024">
    <property type="protein sequence ID" value="GAX77407.1"/>
    <property type="molecule type" value="Genomic_DNA"/>
</dbReference>
<sequence length="136" mass="14706">MAGVPPSRLDSLMNRMTIDSSSSGIASMNSLLVEMNDLLKAKEAKKDERTLLNKPALQMDVLFVLDATVSMAAPNRDAVVRHLVTVVDLLSSMLKHSTVSVGVVAYRDFKLNPRFEVFPFTKLSGGEDGGLVAARA</sequence>
<organism evidence="1 2">
    <name type="scientific">Chlamydomonas eustigma</name>
    <dbReference type="NCBI Taxonomy" id="1157962"/>
    <lineage>
        <taxon>Eukaryota</taxon>
        <taxon>Viridiplantae</taxon>
        <taxon>Chlorophyta</taxon>
        <taxon>core chlorophytes</taxon>
        <taxon>Chlorophyceae</taxon>
        <taxon>CS clade</taxon>
        <taxon>Chlamydomonadales</taxon>
        <taxon>Chlamydomonadaceae</taxon>
        <taxon>Chlamydomonas</taxon>
    </lineage>
</organism>
<dbReference type="AlphaFoldDB" id="A0A250X2W0"/>
<dbReference type="SUPFAM" id="SSF53300">
    <property type="entry name" value="vWA-like"/>
    <property type="match status" value="1"/>
</dbReference>
<dbReference type="InterPro" id="IPR036465">
    <property type="entry name" value="vWFA_dom_sf"/>
</dbReference>